<feature type="domain" description="TRAP C4-dicarboxylate transport system permease DctM subunit" evidence="8">
    <location>
        <begin position="7"/>
        <end position="416"/>
    </location>
</feature>
<dbReference type="Proteomes" id="UP000184052">
    <property type="component" value="Unassembled WGS sequence"/>
</dbReference>
<evidence type="ECO:0000256" key="1">
    <source>
        <dbReference type="ARBA" id="ARBA00004429"/>
    </source>
</evidence>
<feature type="transmembrane region" description="Helical" evidence="7">
    <location>
        <begin position="89"/>
        <end position="118"/>
    </location>
</feature>
<evidence type="ECO:0000256" key="7">
    <source>
        <dbReference type="SAM" id="Phobius"/>
    </source>
</evidence>
<feature type="transmembrane region" description="Helical" evidence="7">
    <location>
        <begin position="212"/>
        <end position="234"/>
    </location>
</feature>
<evidence type="ECO:0000256" key="6">
    <source>
        <dbReference type="ARBA" id="ARBA00023136"/>
    </source>
</evidence>
<evidence type="ECO:0000256" key="4">
    <source>
        <dbReference type="ARBA" id="ARBA00022692"/>
    </source>
</evidence>
<dbReference type="EMBL" id="FQZL01000014">
    <property type="protein sequence ID" value="SHJ25903.1"/>
    <property type="molecule type" value="Genomic_DNA"/>
</dbReference>
<sequence>MGLMIILILVFFLLLGYPMFMPMTVGALVIMKMYAPNIDLVVMAQQYITGVSTYVLLAIPMFIFAADIMSKGYTSNRLVDLVKAYCGHLSGGLAVTIAGACTIFGAISGSANATVVAIGKPMRQKMIENGYTVENTDALIVSSATIAALIPPSINMIMYCVLTGTSVGELFMAGIIPGLLVFLAFAVYNYIDARKSNILKSDKLTIREKLQVTRKSLLSLGFPAIIVGGIYSGIFSPTEAAAVAVLYAVVCEMIIYKTVKLSDLKDIALSTGIMTATVFILISAGQAFTWMITFMQIPQMLTTAMLGVDPSAIKVIFVVTLFFFMACMFVDQIVAMLILLPIFFPVAMSAGIDPIYLGIIVSVQAAIGSVTPPFGSNIFVACAAFDRPYMDIIKGLPAYLIMFFIISLMIIFIPEISTAYRLFM</sequence>
<keyword evidence="5 7" id="KW-1133">Transmembrane helix</keyword>
<feature type="transmembrane region" description="Helical" evidence="7">
    <location>
        <begin position="138"/>
        <end position="158"/>
    </location>
</feature>
<keyword evidence="10" id="KW-1185">Reference proteome</keyword>
<evidence type="ECO:0000256" key="3">
    <source>
        <dbReference type="ARBA" id="ARBA00022519"/>
    </source>
</evidence>
<dbReference type="AlphaFoldDB" id="A0A1M6HUP5"/>
<feature type="transmembrane region" description="Helical" evidence="7">
    <location>
        <begin position="365"/>
        <end position="384"/>
    </location>
</feature>
<keyword evidence="3" id="KW-0997">Cell inner membrane</keyword>
<evidence type="ECO:0000313" key="10">
    <source>
        <dbReference type="Proteomes" id="UP000184052"/>
    </source>
</evidence>
<dbReference type="GO" id="GO:0022857">
    <property type="term" value="F:transmembrane transporter activity"/>
    <property type="evidence" value="ECO:0007669"/>
    <property type="project" value="TreeGrafter"/>
</dbReference>
<dbReference type="GO" id="GO:0005886">
    <property type="term" value="C:plasma membrane"/>
    <property type="evidence" value="ECO:0007669"/>
    <property type="project" value="UniProtKB-SubCell"/>
</dbReference>
<dbReference type="InterPro" id="IPR004681">
    <property type="entry name" value="TRAP_DctM"/>
</dbReference>
<feature type="transmembrane region" description="Helical" evidence="7">
    <location>
        <begin position="268"/>
        <end position="292"/>
    </location>
</feature>
<keyword evidence="6 7" id="KW-0472">Membrane</keyword>
<keyword evidence="2" id="KW-1003">Cell membrane</keyword>
<evidence type="ECO:0000256" key="2">
    <source>
        <dbReference type="ARBA" id="ARBA00022475"/>
    </source>
</evidence>
<dbReference type="RefSeq" id="WP_073049551.1">
    <property type="nucleotide sequence ID" value="NZ_FQZL01000014.1"/>
</dbReference>
<feature type="transmembrane region" description="Helical" evidence="7">
    <location>
        <begin position="396"/>
        <end position="414"/>
    </location>
</feature>
<gene>
    <name evidence="9" type="ORF">SAMN02745751_02118</name>
</gene>
<feature type="transmembrane region" description="Helical" evidence="7">
    <location>
        <begin position="312"/>
        <end position="330"/>
    </location>
</feature>
<accession>A0A1M6HUP5</accession>
<feature type="transmembrane region" description="Helical" evidence="7">
    <location>
        <begin position="240"/>
        <end position="256"/>
    </location>
</feature>
<feature type="transmembrane region" description="Helical" evidence="7">
    <location>
        <begin position="51"/>
        <end position="69"/>
    </location>
</feature>
<evidence type="ECO:0000313" key="9">
    <source>
        <dbReference type="EMBL" id="SHJ25903.1"/>
    </source>
</evidence>
<reference evidence="9 10" key="1">
    <citation type="submission" date="2016-11" db="EMBL/GenBank/DDBJ databases">
        <authorList>
            <person name="Jaros S."/>
            <person name="Januszkiewicz K."/>
            <person name="Wedrychowicz H."/>
        </authorList>
    </citation>
    <scope>NUCLEOTIDE SEQUENCE [LARGE SCALE GENOMIC DNA]</scope>
    <source>
        <strain evidence="9 10">DSM 17477</strain>
    </source>
</reference>
<keyword evidence="4 7" id="KW-0812">Transmembrane</keyword>
<dbReference type="PIRSF" id="PIRSF006066">
    <property type="entry name" value="HI0050"/>
    <property type="match status" value="1"/>
</dbReference>
<evidence type="ECO:0000256" key="5">
    <source>
        <dbReference type="ARBA" id="ARBA00022989"/>
    </source>
</evidence>
<dbReference type="OrthoDB" id="9772674at2"/>
<dbReference type="InterPro" id="IPR010656">
    <property type="entry name" value="DctM"/>
</dbReference>
<evidence type="ECO:0000259" key="8">
    <source>
        <dbReference type="Pfam" id="PF06808"/>
    </source>
</evidence>
<dbReference type="Pfam" id="PF06808">
    <property type="entry name" value="DctM"/>
    <property type="match status" value="1"/>
</dbReference>
<dbReference type="STRING" id="1121476.SAMN02745751_02118"/>
<feature type="transmembrane region" description="Helical" evidence="7">
    <location>
        <begin position="6"/>
        <end position="30"/>
    </location>
</feature>
<dbReference type="NCBIfam" id="TIGR00786">
    <property type="entry name" value="dctM"/>
    <property type="match status" value="1"/>
</dbReference>
<dbReference type="PANTHER" id="PTHR33362">
    <property type="entry name" value="SIALIC ACID TRAP TRANSPORTER PERMEASE PROTEIN SIAT-RELATED"/>
    <property type="match status" value="1"/>
</dbReference>
<proteinExistence type="predicted"/>
<feature type="transmembrane region" description="Helical" evidence="7">
    <location>
        <begin position="337"/>
        <end position="359"/>
    </location>
</feature>
<feature type="transmembrane region" description="Helical" evidence="7">
    <location>
        <begin position="170"/>
        <end position="191"/>
    </location>
</feature>
<protein>
    <submittedName>
        <fullName evidence="9">TRAP transporter, DctM subunit</fullName>
    </submittedName>
</protein>
<comment type="subcellular location">
    <subcellularLocation>
        <location evidence="1">Cell inner membrane</location>
        <topology evidence="1">Multi-pass membrane protein</topology>
    </subcellularLocation>
</comment>
<name>A0A1M6HUP5_9FIRM</name>
<organism evidence="9 10">
    <name type="scientific">Dethiosulfatibacter aminovorans DSM 17477</name>
    <dbReference type="NCBI Taxonomy" id="1121476"/>
    <lineage>
        <taxon>Bacteria</taxon>
        <taxon>Bacillati</taxon>
        <taxon>Bacillota</taxon>
        <taxon>Tissierellia</taxon>
        <taxon>Dethiosulfatibacter</taxon>
    </lineage>
</organism>